<dbReference type="EMBL" id="JBANDL010000002">
    <property type="protein sequence ID" value="MEI2453962.1"/>
    <property type="molecule type" value="Genomic_DNA"/>
</dbReference>
<dbReference type="InterPro" id="IPR016040">
    <property type="entry name" value="NAD(P)-bd_dom"/>
</dbReference>
<accession>A0ABU8CZ74</accession>
<dbReference type="InterPro" id="IPR036291">
    <property type="entry name" value="NAD(P)-bd_dom_sf"/>
</dbReference>
<dbReference type="Pfam" id="PF16363">
    <property type="entry name" value="GDP_Man_Dehyd"/>
    <property type="match status" value="1"/>
</dbReference>
<proteinExistence type="predicted"/>
<dbReference type="Proteomes" id="UP001387215">
    <property type="component" value="Unassembled WGS sequence"/>
</dbReference>
<dbReference type="Gene3D" id="3.90.25.10">
    <property type="entry name" value="UDP-galactose 4-epimerase, domain 1"/>
    <property type="match status" value="1"/>
</dbReference>
<protein>
    <submittedName>
        <fullName evidence="2">GDP-mannose 4,6-dehydratase</fullName>
        <ecNumber evidence="2">4.2.1.47</ecNumber>
    </submittedName>
</protein>
<dbReference type="PROSITE" id="PS00061">
    <property type="entry name" value="ADH_SHORT"/>
    <property type="match status" value="1"/>
</dbReference>
<gene>
    <name evidence="2" type="ORF">V2J18_04630</name>
</gene>
<dbReference type="PANTHER" id="PTHR43000">
    <property type="entry name" value="DTDP-D-GLUCOSE 4,6-DEHYDRATASE-RELATED"/>
    <property type="match status" value="1"/>
</dbReference>
<dbReference type="Gene3D" id="3.40.50.720">
    <property type="entry name" value="NAD(P)-binding Rossmann-like Domain"/>
    <property type="match status" value="1"/>
</dbReference>
<evidence type="ECO:0000313" key="2">
    <source>
        <dbReference type="EMBL" id="MEI2453962.1"/>
    </source>
</evidence>
<organism evidence="2 3">
    <name type="scientific">Lysobacter firmicutimachus</name>
    <dbReference type="NCBI Taxonomy" id="1792846"/>
    <lineage>
        <taxon>Bacteria</taxon>
        <taxon>Pseudomonadati</taxon>
        <taxon>Pseudomonadota</taxon>
        <taxon>Gammaproteobacteria</taxon>
        <taxon>Lysobacterales</taxon>
        <taxon>Lysobacteraceae</taxon>
        <taxon>Lysobacter</taxon>
    </lineage>
</organism>
<feature type="domain" description="NAD(P)-binding" evidence="1">
    <location>
        <begin position="43"/>
        <end position="295"/>
    </location>
</feature>
<dbReference type="GO" id="GO:0008446">
    <property type="term" value="F:GDP-mannose 4,6-dehydratase activity"/>
    <property type="evidence" value="ECO:0007669"/>
    <property type="project" value="UniProtKB-EC"/>
</dbReference>
<comment type="caution">
    <text evidence="2">The sequence shown here is derived from an EMBL/GenBank/DDBJ whole genome shotgun (WGS) entry which is preliminary data.</text>
</comment>
<dbReference type="RefSeq" id="WP_336131174.1">
    <property type="nucleotide sequence ID" value="NZ_JBANDL010000002.1"/>
</dbReference>
<reference evidence="2 3" key="1">
    <citation type="submission" date="2024-02" db="EMBL/GenBank/DDBJ databases">
        <title>Lysobacter Genome Sequencing and Mining.</title>
        <authorList>
            <person name="Bierman J."/>
            <person name="Walker M.C."/>
        </authorList>
    </citation>
    <scope>NUCLEOTIDE SEQUENCE [LARGE SCALE GENOMIC DNA]</scope>
    <source>
        <strain evidence="2 3">PB6250</strain>
    </source>
</reference>
<dbReference type="InterPro" id="IPR020904">
    <property type="entry name" value="Sc_DH/Rdtase_CS"/>
</dbReference>
<name>A0ABU8CZ74_9GAMM</name>
<keyword evidence="2" id="KW-0456">Lyase</keyword>
<evidence type="ECO:0000259" key="1">
    <source>
        <dbReference type="Pfam" id="PF16363"/>
    </source>
</evidence>
<dbReference type="EC" id="4.2.1.47" evidence="2"/>
<sequence>MSAAKRLLVTGATGFVGEHVRLACVAGGAFSGWEFCPAPKGWNILEAERVKALVSEVRPDGVLHLAAQSFVPRSFEAPRETLEVNLMGTLNLLQALSATGFKGRMIYVSSGDVYGRVADESLPVDESTPVAPRSPYAVSKVAAEHLCLQWQRSEGLEAMIARPFNHVGPGQDAHFVLPALARQVAEIESGRKSPVIDAGDIYATRDFTDVRDVVAAYAAMLASGVAGQTYLIASGRERRVRDLLDAMCDLAGVSPQIRQDPDKLRPAEQRRMVADAGLLRRDTGWMPRIALENTLLDILNDARNKL</sequence>
<dbReference type="SUPFAM" id="SSF51735">
    <property type="entry name" value="NAD(P)-binding Rossmann-fold domains"/>
    <property type="match status" value="1"/>
</dbReference>
<evidence type="ECO:0000313" key="3">
    <source>
        <dbReference type="Proteomes" id="UP001387215"/>
    </source>
</evidence>
<keyword evidence="3" id="KW-1185">Reference proteome</keyword>